<accession>A0ABN4JU39</accession>
<reference evidence="2" key="1">
    <citation type="submission" date="2016-01" db="EMBL/GenBank/DDBJ databases">
        <title>Complete genome of Planococcus kocurri type strain.</title>
        <authorList>
            <person name="See-Too W.S."/>
        </authorList>
    </citation>
    <scope>NUCLEOTIDE SEQUENCE [LARGE SCALE GENOMIC DNA]</scope>
    <source>
        <strain evidence="2">ATCC 43650</strain>
    </source>
</reference>
<proteinExistence type="predicted"/>
<dbReference type="Proteomes" id="UP000065533">
    <property type="component" value="Chromosome"/>
</dbReference>
<dbReference type="InterPro" id="IPR036388">
    <property type="entry name" value="WH-like_DNA-bd_sf"/>
</dbReference>
<protein>
    <submittedName>
        <fullName evidence="2">PadR family transcriptional regulator</fullName>
    </submittedName>
</protein>
<dbReference type="Gene3D" id="1.10.10.10">
    <property type="entry name" value="Winged helix-like DNA-binding domain superfamily/Winged helix DNA-binding domain"/>
    <property type="match status" value="1"/>
</dbReference>
<dbReference type="EMBL" id="CP013661">
    <property type="protein sequence ID" value="ALS78458.1"/>
    <property type="molecule type" value="Genomic_DNA"/>
</dbReference>
<dbReference type="PANTHER" id="PTHR33169">
    <property type="entry name" value="PADR-FAMILY TRANSCRIPTIONAL REGULATOR"/>
    <property type="match status" value="1"/>
</dbReference>
<dbReference type="SUPFAM" id="SSF46785">
    <property type="entry name" value="Winged helix' DNA-binding domain"/>
    <property type="match status" value="1"/>
</dbReference>
<feature type="domain" description="Transcription regulator PadR N-terminal" evidence="1">
    <location>
        <begin position="24"/>
        <end position="87"/>
    </location>
</feature>
<keyword evidence="3" id="KW-1185">Reference proteome</keyword>
<gene>
    <name evidence="2" type="ORF">AUO94_07180</name>
</gene>
<evidence type="ECO:0000259" key="1">
    <source>
        <dbReference type="Pfam" id="PF03551"/>
    </source>
</evidence>
<dbReference type="InterPro" id="IPR005149">
    <property type="entry name" value="Tscrpt_reg_PadR_N"/>
</dbReference>
<organism evidence="2 3">
    <name type="scientific">Planococcus kocurii</name>
    <dbReference type="NCBI Taxonomy" id="1374"/>
    <lineage>
        <taxon>Bacteria</taxon>
        <taxon>Bacillati</taxon>
        <taxon>Bacillota</taxon>
        <taxon>Bacilli</taxon>
        <taxon>Bacillales</taxon>
        <taxon>Caryophanaceae</taxon>
        <taxon>Planococcus</taxon>
    </lineage>
</organism>
<dbReference type="InterPro" id="IPR036390">
    <property type="entry name" value="WH_DNA-bd_sf"/>
</dbReference>
<dbReference type="InterPro" id="IPR052509">
    <property type="entry name" value="Metal_resp_DNA-bind_regulator"/>
</dbReference>
<name>A0ABN4JU39_9BACL</name>
<evidence type="ECO:0000313" key="3">
    <source>
        <dbReference type="Proteomes" id="UP000065533"/>
    </source>
</evidence>
<evidence type="ECO:0000313" key="2">
    <source>
        <dbReference type="EMBL" id="ALS78458.1"/>
    </source>
</evidence>
<dbReference type="PANTHER" id="PTHR33169:SF13">
    <property type="entry name" value="PADR-FAMILY TRANSCRIPTIONAL REGULATOR"/>
    <property type="match status" value="1"/>
</dbReference>
<dbReference type="RefSeq" id="WP_058385117.1">
    <property type="nucleotide sequence ID" value="NZ_CP013661.2"/>
</dbReference>
<sequence length="107" mass="12744">MDKRIRRFYMPMTETSFYILFALQDEMHGYNIMNYVKILTKDEVALGAGTVYTSLSKMEKDGLIVLVKKESNRKFYKITDLGREILETEILRIERLYKNTRAYEGRE</sequence>
<dbReference type="Pfam" id="PF03551">
    <property type="entry name" value="PadR"/>
    <property type="match status" value="1"/>
</dbReference>